<dbReference type="Proteomes" id="UP000701702">
    <property type="component" value="Unassembled WGS sequence"/>
</dbReference>
<dbReference type="CDD" id="cd14744">
    <property type="entry name" value="PAAR_CT_2"/>
    <property type="match status" value="1"/>
</dbReference>
<evidence type="ECO:0000313" key="2">
    <source>
        <dbReference type="Proteomes" id="UP000701702"/>
    </source>
</evidence>
<evidence type="ECO:0000313" key="1">
    <source>
        <dbReference type="EMBL" id="CAG9185727.1"/>
    </source>
</evidence>
<organism evidence="1 2">
    <name type="scientific">Cupriavidus pinatubonensis</name>
    <dbReference type="NCBI Taxonomy" id="248026"/>
    <lineage>
        <taxon>Bacteria</taxon>
        <taxon>Pseudomonadati</taxon>
        <taxon>Pseudomonadota</taxon>
        <taxon>Betaproteobacteria</taxon>
        <taxon>Burkholderiales</taxon>
        <taxon>Burkholderiaceae</taxon>
        <taxon>Cupriavidus</taxon>
    </lineage>
</organism>
<reference evidence="1 2" key="1">
    <citation type="submission" date="2021-08" db="EMBL/GenBank/DDBJ databases">
        <authorList>
            <person name="Peeters C."/>
        </authorList>
    </citation>
    <scope>NUCLEOTIDE SEQUENCE [LARGE SCALE GENOMIC DNA]</scope>
    <source>
        <strain evidence="1 2">LMG 23994</strain>
    </source>
</reference>
<keyword evidence="2" id="KW-1185">Reference proteome</keyword>
<proteinExistence type="predicted"/>
<name>A0ABN7ZNU5_9BURK</name>
<dbReference type="EMBL" id="CAJZAF010000044">
    <property type="protein sequence ID" value="CAG9185727.1"/>
    <property type="molecule type" value="Genomic_DNA"/>
</dbReference>
<evidence type="ECO:0008006" key="3">
    <source>
        <dbReference type="Google" id="ProtNLM"/>
    </source>
</evidence>
<accession>A0ABN7ZNU5</accession>
<dbReference type="Pfam" id="PF05488">
    <property type="entry name" value="PAAR_motif"/>
    <property type="match status" value="1"/>
</dbReference>
<dbReference type="InterPro" id="IPR008727">
    <property type="entry name" value="PAAR_motif"/>
</dbReference>
<protein>
    <recommendedName>
        <fullName evidence="3">PAAR domain-containing protein</fullName>
    </recommendedName>
</protein>
<gene>
    <name evidence="1" type="ORF">LMG23994_05856</name>
</gene>
<dbReference type="RefSeq" id="WP_224009033.1">
    <property type="nucleotide sequence ID" value="NZ_CAJZAF010000044.1"/>
</dbReference>
<sequence>MTKAAIRNKDSTTTGGFVIAQSSTIFDHNNERVALHGDHATCGNCKGSYPIYGTGQGMSEKGRNVVVEGDLVMCPCKKNRVLRGNSPGIFLQSDNGTPISAISVMQTNSYTENRGEPEGYDEQLRLLSSEGIPFAHLAYQVMLENGATHSGVTDADGRTQRICTDEKLQIVRVKLCLDGVGEDA</sequence>
<comment type="caution">
    <text evidence="1">The sequence shown here is derived from an EMBL/GenBank/DDBJ whole genome shotgun (WGS) entry which is preliminary data.</text>
</comment>